<dbReference type="CDD" id="cd05009">
    <property type="entry name" value="SIS_GlmS_GlmD_2"/>
    <property type="match status" value="1"/>
</dbReference>
<keyword evidence="3" id="KW-1185">Reference proteome</keyword>
<dbReference type="CDD" id="cd05710">
    <property type="entry name" value="SIS_1"/>
    <property type="match status" value="1"/>
</dbReference>
<dbReference type="SUPFAM" id="SSF53697">
    <property type="entry name" value="SIS domain"/>
    <property type="match status" value="1"/>
</dbReference>
<dbReference type="PANTHER" id="PTHR10937:SF14">
    <property type="entry name" value="FRUCTOSELYSINE 6-PHOSPHATE DEGLYCASE"/>
    <property type="match status" value="1"/>
</dbReference>
<dbReference type="InterPro" id="IPR046348">
    <property type="entry name" value="SIS_dom_sf"/>
</dbReference>
<accession>A0A4R3Z2S0</accession>
<sequence length="321" mass="35647">MEIKDIIATIKKEKPNVKSVYYVGCGASQAELYPAKYFLEANAKALRIALYTANEFNYATPKGLNEDAIVVTCSLGGTTPETVAASKLAMEKGAAVIAITNNGESPLAKACHYLVVHNWEGSYSAKMDKMNKALLIAVEILNQYEGFETYDAMVNGCNSIYGIIDEAVKSVLPEAKAFADSYKDDEVIYVMSSGATHKVAYSFSICLLMEMQWMNSGSFHDGEFFHGPFEITDKNVPFILLMNDGRTRAMDSRALTFLERFDAKTTVIDAKDFGLGSLLPGVAEYFSPMVISAVLRIYAEQLAIVRNHPLTKRRYMWKLEY</sequence>
<dbReference type="InterPro" id="IPR024713">
    <property type="entry name" value="Fructosamine_deglycase_FrlB"/>
</dbReference>
<feature type="domain" description="SIS" evidence="1">
    <location>
        <begin position="6"/>
        <end position="146"/>
    </location>
</feature>
<dbReference type="GO" id="GO:0097367">
    <property type="term" value="F:carbohydrate derivative binding"/>
    <property type="evidence" value="ECO:0007669"/>
    <property type="project" value="InterPro"/>
</dbReference>
<dbReference type="InterPro" id="IPR001347">
    <property type="entry name" value="SIS_dom"/>
</dbReference>
<name>A0A4R3Z2S0_9FIRM</name>
<evidence type="ECO:0000259" key="1">
    <source>
        <dbReference type="PROSITE" id="PS51464"/>
    </source>
</evidence>
<comment type="caution">
    <text evidence="2">The sequence shown here is derived from an EMBL/GenBank/DDBJ whole genome shotgun (WGS) entry which is preliminary data.</text>
</comment>
<dbReference type="GO" id="GO:0006002">
    <property type="term" value="P:fructose 6-phosphate metabolic process"/>
    <property type="evidence" value="ECO:0007669"/>
    <property type="project" value="TreeGrafter"/>
</dbReference>
<dbReference type="GO" id="GO:0006487">
    <property type="term" value="P:protein N-linked glycosylation"/>
    <property type="evidence" value="ECO:0007669"/>
    <property type="project" value="TreeGrafter"/>
</dbReference>
<protein>
    <submittedName>
        <fullName evidence="2">Fructoselysine-6-P-deglycase FrlB-like protein</fullName>
    </submittedName>
</protein>
<organism evidence="2 3">
    <name type="scientific">Longibaculum muris</name>
    <dbReference type="NCBI Taxonomy" id="1796628"/>
    <lineage>
        <taxon>Bacteria</taxon>
        <taxon>Bacillati</taxon>
        <taxon>Bacillota</taxon>
        <taxon>Erysipelotrichia</taxon>
        <taxon>Erysipelotrichales</taxon>
        <taxon>Coprobacillaceae</taxon>
        <taxon>Longibaculum</taxon>
    </lineage>
</organism>
<dbReference type="Gene3D" id="3.40.50.12570">
    <property type="match status" value="1"/>
</dbReference>
<dbReference type="EMBL" id="SMCQ01000009">
    <property type="protein sequence ID" value="TCV99474.1"/>
    <property type="molecule type" value="Genomic_DNA"/>
</dbReference>
<dbReference type="GeneID" id="98915341"/>
<dbReference type="GO" id="GO:0006047">
    <property type="term" value="P:UDP-N-acetylglucosamine metabolic process"/>
    <property type="evidence" value="ECO:0007669"/>
    <property type="project" value="TreeGrafter"/>
</dbReference>
<evidence type="ECO:0000313" key="3">
    <source>
        <dbReference type="Proteomes" id="UP000295515"/>
    </source>
</evidence>
<dbReference type="PANTHER" id="PTHR10937">
    <property type="entry name" value="GLUCOSAMINE--FRUCTOSE-6-PHOSPHATE AMINOTRANSFERASE, ISOMERIZING"/>
    <property type="match status" value="1"/>
</dbReference>
<dbReference type="AlphaFoldDB" id="A0A4R3Z2S0"/>
<dbReference type="InterPro" id="IPR035490">
    <property type="entry name" value="GlmS/FrlB_SIS"/>
</dbReference>
<proteinExistence type="predicted"/>
<dbReference type="PROSITE" id="PS51464">
    <property type="entry name" value="SIS"/>
    <property type="match status" value="1"/>
</dbReference>
<dbReference type="Pfam" id="PF01380">
    <property type="entry name" value="SIS"/>
    <property type="match status" value="1"/>
</dbReference>
<dbReference type="InterPro" id="IPR035488">
    <property type="entry name" value="FrlB_SIS"/>
</dbReference>
<dbReference type="PIRSF" id="PIRSF009290">
    <property type="entry name" value="FrlB"/>
    <property type="match status" value="1"/>
</dbReference>
<dbReference type="Proteomes" id="UP000295515">
    <property type="component" value="Unassembled WGS sequence"/>
</dbReference>
<dbReference type="Gene3D" id="3.40.50.10490">
    <property type="entry name" value="Glucose-6-phosphate isomerase like protein, domain 1"/>
    <property type="match status" value="1"/>
</dbReference>
<reference evidence="2 3" key="1">
    <citation type="submission" date="2019-03" db="EMBL/GenBank/DDBJ databases">
        <title>Genomic Encyclopedia of Type Strains, Phase IV (KMG-IV): sequencing the most valuable type-strain genomes for metagenomic binning, comparative biology and taxonomic classification.</title>
        <authorList>
            <person name="Goeker M."/>
        </authorList>
    </citation>
    <scope>NUCLEOTIDE SEQUENCE [LARGE SCALE GENOMIC DNA]</scope>
    <source>
        <strain evidence="2 3">DSM 29487</strain>
    </source>
</reference>
<gene>
    <name evidence="2" type="ORF">EDD60_10956</name>
</gene>
<dbReference type="Gene3D" id="1.10.10.2240">
    <property type="match status" value="1"/>
</dbReference>
<dbReference type="RefSeq" id="WP_066445861.1">
    <property type="nucleotide sequence ID" value="NZ_CAUWFI010000010.1"/>
</dbReference>
<evidence type="ECO:0000313" key="2">
    <source>
        <dbReference type="EMBL" id="TCV99474.1"/>
    </source>
</evidence>
<dbReference type="GO" id="GO:0004360">
    <property type="term" value="F:glutamine-fructose-6-phosphate transaminase (isomerizing) activity"/>
    <property type="evidence" value="ECO:0007669"/>
    <property type="project" value="TreeGrafter"/>
</dbReference>